<dbReference type="RefSeq" id="WP_067669935.1">
    <property type="nucleotide sequence ID" value="NZ_CBCSIK010000003.1"/>
</dbReference>
<dbReference type="Gene3D" id="3.30.70.270">
    <property type="match status" value="1"/>
</dbReference>
<dbReference type="InterPro" id="IPR050469">
    <property type="entry name" value="Diguanylate_Cyclase"/>
</dbReference>
<comment type="caution">
    <text evidence="6">The sequence shown here is derived from an EMBL/GenBank/DDBJ whole genome shotgun (WGS) entry which is preliminary data.</text>
</comment>
<dbReference type="Pfam" id="PF00990">
    <property type="entry name" value="GGDEF"/>
    <property type="match status" value="1"/>
</dbReference>
<reference evidence="6 7" key="1">
    <citation type="submission" date="2016-03" db="EMBL/GenBank/DDBJ databases">
        <title>Acinetobacter genomospecies 28 strain ANC 4149.</title>
        <authorList>
            <person name="Radolfova-Krizova L."/>
            <person name="Nemec A."/>
        </authorList>
    </citation>
    <scope>NUCLEOTIDE SEQUENCE [LARGE SCALE GENOMIC DNA]</scope>
    <source>
        <strain evidence="6 7">ANC 4149</strain>
    </source>
</reference>
<feature type="domain" description="GGDEF" evidence="5">
    <location>
        <begin position="438"/>
        <end position="567"/>
    </location>
</feature>
<comment type="cofactor">
    <cofactor evidence="1">
        <name>Mg(2+)</name>
        <dbReference type="ChEBI" id="CHEBI:18420"/>
    </cofactor>
</comment>
<keyword evidence="4" id="KW-0812">Transmembrane</keyword>
<dbReference type="Proteomes" id="UP000076276">
    <property type="component" value="Unassembled WGS sequence"/>
</dbReference>
<organism evidence="6 7">
    <name type="scientific">Acinetobacter pragensis</name>
    <dbReference type="NCBI Taxonomy" id="1806892"/>
    <lineage>
        <taxon>Bacteria</taxon>
        <taxon>Pseudomonadati</taxon>
        <taxon>Pseudomonadota</taxon>
        <taxon>Gammaproteobacteria</taxon>
        <taxon>Moraxellales</taxon>
        <taxon>Moraxellaceae</taxon>
        <taxon>Acinetobacter</taxon>
    </lineage>
</organism>
<dbReference type="PANTHER" id="PTHR45138">
    <property type="entry name" value="REGULATORY COMPONENTS OF SENSORY TRANSDUCTION SYSTEM"/>
    <property type="match status" value="1"/>
</dbReference>
<evidence type="ECO:0000313" key="6">
    <source>
        <dbReference type="EMBL" id="KYQ71510.1"/>
    </source>
</evidence>
<evidence type="ECO:0000313" key="7">
    <source>
        <dbReference type="Proteomes" id="UP000076276"/>
    </source>
</evidence>
<dbReference type="PANTHER" id="PTHR45138:SF9">
    <property type="entry name" value="DIGUANYLATE CYCLASE DGCM-RELATED"/>
    <property type="match status" value="1"/>
</dbReference>
<feature type="transmembrane region" description="Helical" evidence="4">
    <location>
        <begin position="325"/>
        <end position="346"/>
    </location>
</feature>
<evidence type="ECO:0000259" key="5">
    <source>
        <dbReference type="PROSITE" id="PS50887"/>
    </source>
</evidence>
<dbReference type="EC" id="2.7.7.65" evidence="2"/>
<feature type="transmembrane region" description="Helical" evidence="4">
    <location>
        <begin position="12"/>
        <end position="33"/>
    </location>
</feature>
<evidence type="ECO:0000256" key="1">
    <source>
        <dbReference type="ARBA" id="ARBA00001946"/>
    </source>
</evidence>
<keyword evidence="7" id="KW-1185">Reference proteome</keyword>
<proteinExistence type="predicted"/>
<evidence type="ECO:0000256" key="4">
    <source>
        <dbReference type="SAM" id="Phobius"/>
    </source>
</evidence>
<evidence type="ECO:0000256" key="3">
    <source>
        <dbReference type="ARBA" id="ARBA00034247"/>
    </source>
</evidence>
<keyword evidence="4" id="KW-0472">Membrane</keyword>
<dbReference type="NCBIfam" id="TIGR00254">
    <property type="entry name" value="GGDEF"/>
    <property type="match status" value="1"/>
</dbReference>
<dbReference type="GO" id="GO:0052621">
    <property type="term" value="F:diguanylate cyclase activity"/>
    <property type="evidence" value="ECO:0007669"/>
    <property type="project" value="UniProtKB-EC"/>
</dbReference>
<dbReference type="InterPro" id="IPR029787">
    <property type="entry name" value="Nucleotide_cyclase"/>
</dbReference>
<evidence type="ECO:0000256" key="2">
    <source>
        <dbReference type="ARBA" id="ARBA00012528"/>
    </source>
</evidence>
<dbReference type="SUPFAM" id="SSF55073">
    <property type="entry name" value="Nucleotide cyclase"/>
    <property type="match status" value="1"/>
</dbReference>
<dbReference type="STRING" id="1806892.AZH43_14280"/>
<sequence length="567" mass="63462">MNALRSEHISSRLWIAMLVIVLSVSLIGLPLIVSSYRSYQKSAEALQEIQSLKIVAELANKISKERAPANNVMSSPQTDAQQHYEALKKYRAEVDVQIQSTIQVLEKTGQHDIAQGLRQNFLPALRNGRKAVDGYIAVPYAQREMRRMDDAIVAMFHAWDPCYEALQDIVRNAKSKDDALSNYYILILLLADLRDQAGRSASNIMAAVTFNARISDENLARSMQTQRQTQYLWQLVGVIQPDSAKNDQFQKLYQQVKDQFLNQGLPIVSNLMDDSLKGQPFSKNGPELTRAMVGKFTTVVDLQNYILETSVSTAYAKQQNAQKEFIYAILMVLVSLLTVLLTMIYAKKWVFGPLILAREQLFNLAHAENKARASEKKAKADASIFDAISRLQARLQQREALEFQLKHIAHSDSLTGVANRFALDEYIKLLEKQPSQFKNTCLMLIDIDNFKHVNDSLGHIVGDLVIQSVAESLKSCMRASDLLVRYGGDEFLVLIDDISLDTALRVAEKIRRTVLASELFQSEEFAQVNVSISAGVAVGAASWMALLARADEALFRAKAKGKNTVSN</sequence>
<dbReference type="InterPro" id="IPR000160">
    <property type="entry name" value="GGDEF_dom"/>
</dbReference>
<dbReference type="SMART" id="SM00267">
    <property type="entry name" value="GGDEF"/>
    <property type="match status" value="1"/>
</dbReference>
<gene>
    <name evidence="6" type="ORF">AZH43_14280</name>
</gene>
<dbReference type="CDD" id="cd01949">
    <property type="entry name" value="GGDEF"/>
    <property type="match status" value="1"/>
</dbReference>
<keyword evidence="4" id="KW-1133">Transmembrane helix</keyword>
<dbReference type="PROSITE" id="PS50887">
    <property type="entry name" value="GGDEF"/>
    <property type="match status" value="1"/>
</dbReference>
<protein>
    <recommendedName>
        <fullName evidence="2">diguanylate cyclase</fullName>
        <ecNumber evidence="2">2.7.7.65</ecNumber>
    </recommendedName>
</protein>
<name>A0A151Y0E5_9GAMM</name>
<dbReference type="EMBL" id="LUAW01000025">
    <property type="protein sequence ID" value="KYQ71510.1"/>
    <property type="molecule type" value="Genomic_DNA"/>
</dbReference>
<dbReference type="InterPro" id="IPR043128">
    <property type="entry name" value="Rev_trsase/Diguanyl_cyclase"/>
</dbReference>
<accession>A0A151Y0E5</accession>
<dbReference type="AlphaFoldDB" id="A0A151Y0E5"/>
<dbReference type="FunFam" id="3.30.70.270:FF:000001">
    <property type="entry name" value="Diguanylate cyclase domain protein"/>
    <property type="match status" value="1"/>
</dbReference>
<comment type="catalytic activity">
    <reaction evidence="3">
        <text>2 GTP = 3',3'-c-di-GMP + 2 diphosphate</text>
        <dbReference type="Rhea" id="RHEA:24898"/>
        <dbReference type="ChEBI" id="CHEBI:33019"/>
        <dbReference type="ChEBI" id="CHEBI:37565"/>
        <dbReference type="ChEBI" id="CHEBI:58805"/>
        <dbReference type="EC" id="2.7.7.65"/>
    </reaction>
</comment>